<comment type="caution">
    <text evidence="1">The sequence shown here is derived from an EMBL/GenBank/DDBJ whole genome shotgun (WGS) entry which is preliminary data.</text>
</comment>
<evidence type="ECO:0000313" key="2">
    <source>
        <dbReference type="Proteomes" id="UP000487117"/>
    </source>
</evidence>
<name>A0A7V8FIT1_STEMA</name>
<evidence type="ECO:0008006" key="3">
    <source>
        <dbReference type="Google" id="ProtNLM"/>
    </source>
</evidence>
<sequence length="150" mass="15301">MDGTRWERNRLLTLAAAGLLLAVLGYWALQLWGGTGALPAPRVQVATRPAAPDSALATPLVRLQSPGAVQTEVRVLGVLAGTHAPLALLSINGAPADPYVPGQRLGSSTVLETIDAGGVQLRQAGQLRTLAAPALPAVPDDGIVPASATH</sequence>
<evidence type="ECO:0000313" key="1">
    <source>
        <dbReference type="EMBL" id="KAF1016910.1"/>
    </source>
</evidence>
<dbReference type="EMBL" id="WNDS01000001">
    <property type="protein sequence ID" value="KAF1016910.1"/>
    <property type="molecule type" value="Genomic_DNA"/>
</dbReference>
<protein>
    <recommendedName>
        <fullName evidence="3">General secretion pathway protein</fullName>
    </recommendedName>
</protein>
<organism evidence="1 2">
    <name type="scientific">Stenotrophomonas maltophilia</name>
    <name type="common">Pseudomonas maltophilia</name>
    <name type="synonym">Xanthomonas maltophilia</name>
    <dbReference type="NCBI Taxonomy" id="40324"/>
    <lineage>
        <taxon>Bacteria</taxon>
        <taxon>Pseudomonadati</taxon>
        <taxon>Pseudomonadota</taxon>
        <taxon>Gammaproteobacteria</taxon>
        <taxon>Lysobacterales</taxon>
        <taxon>Lysobacteraceae</taxon>
        <taxon>Stenotrophomonas</taxon>
        <taxon>Stenotrophomonas maltophilia group</taxon>
    </lineage>
</organism>
<dbReference type="Proteomes" id="UP000487117">
    <property type="component" value="Unassembled WGS sequence"/>
</dbReference>
<dbReference type="AlphaFoldDB" id="A0A7V8FIT1"/>
<reference evidence="2" key="1">
    <citation type="journal article" date="2020" name="MBio">
        <title>Horizontal gene transfer to a defensive symbiont with a reduced genome amongst a multipartite beetle microbiome.</title>
        <authorList>
            <person name="Waterworth S.C."/>
            <person name="Florez L.V."/>
            <person name="Rees E.R."/>
            <person name="Hertweck C."/>
            <person name="Kaltenpoth M."/>
            <person name="Kwan J.C."/>
        </authorList>
    </citation>
    <scope>NUCLEOTIDE SEQUENCE [LARGE SCALE GENOMIC DNA]</scope>
</reference>
<gene>
    <name evidence="1" type="ORF">GAK31_00169</name>
</gene>
<accession>A0A7V8FIT1</accession>
<proteinExistence type="predicted"/>